<dbReference type="NCBIfam" id="TIGR02925">
    <property type="entry name" value="cis_trans_EpsD"/>
    <property type="match status" value="1"/>
</dbReference>
<evidence type="ECO:0000256" key="4">
    <source>
        <dbReference type="ARBA" id="ARBA00023110"/>
    </source>
</evidence>
<dbReference type="EMBL" id="CP051684">
    <property type="protein sequence ID" value="QJD94201.1"/>
    <property type="molecule type" value="Genomic_DNA"/>
</dbReference>
<dbReference type="EC" id="5.2.1.8" evidence="3"/>
<name>A0ABX6MJ58_9BURK</name>
<evidence type="ECO:0000256" key="2">
    <source>
        <dbReference type="ARBA" id="ARBA00007656"/>
    </source>
</evidence>
<dbReference type="Proteomes" id="UP000503117">
    <property type="component" value="Chromosome"/>
</dbReference>
<evidence type="ECO:0000256" key="3">
    <source>
        <dbReference type="ARBA" id="ARBA00013194"/>
    </source>
</evidence>
<comment type="catalytic activity">
    <reaction evidence="1">
        <text>[protein]-peptidylproline (omega=180) = [protein]-peptidylproline (omega=0)</text>
        <dbReference type="Rhea" id="RHEA:16237"/>
        <dbReference type="Rhea" id="RHEA-COMP:10747"/>
        <dbReference type="Rhea" id="RHEA-COMP:10748"/>
        <dbReference type="ChEBI" id="CHEBI:83833"/>
        <dbReference type="ChEBI" id="CHEBI:83834"/>
        <dbReference type="EC" id="5.2.1.8"/>
    </reaction>
</comment>
<organism evidence="6 7">
    <name type="scientific">Duganella dendranthematis</name>
    <dbReference type="NCBI Taxonomy" id="2728021"/>
    <lineage>
        <taxon>Bacteria</taxon>
        <taxon>Pseudomonadati</taxon>
        <taxon>Pseudomonadota</taxon>
        <taxon>Betaproteobacteria</taxon>
        <taxon>Burkholderiales</taxon>
        <taxon>Oxalobacteraceae</taxon>
        <taxon>Telluria group</taxon>
        <taxon>Duganella</taxon>
    </lineage>
</organism>
<evidence type="ECO:0000259" key="5">
    <source>
        <dbReference type="Pfam" id="PF13145"/>
    </source>
</evidence>
<dbReference type="InterPro" id="IPR014274">
    <property type="entry name" value="PPIase_EpsD"/>
</dbReference>
<dbReference type="Gene3D" id="6.10.140.970">
    <property type="match status" value="1"/>
</dbReference>
<gene>
    <name evidence="6" type="primary">epsD</name>
    <name evidence="6" type="ORF">HH213_19425</name>
</gene>
<evidence type="ECO:0000313" key="7">
    <source>
        <dbReference type="Proteomes" id="UP000503117"/>
    </source>
</evidence>
<sequence length="312" mass="33237">MPASAPTRRARRWATGAAVLLIAAGLTACGGKKEAKSGQALVSVDGEEITALQVADEMQRANVPAAQQQAAQQQVITSLVDRQLLINQALKDKLDRDPKVVQAVERAKALIIAQAYMQSRIGAPVKPTDAQIKAYFDQHPEFFSQRKLLEMRQLQIPNASVDGALKQFIDTAKSLDEVAAWMDGHKVQYNRTQLTRSSTDLPPALSAKLLALPKGQLFLLRENLVSTLTVITDMRDAPVDLATATPQIAQFLVANHNKEAAQAEITRLRSAAKIDYLNKAAAPAPAPAASAPAAAAPSSSADAAARGVAGLK</sequence>
<dbReference type="PANTHER" id="PTHR47245">
    <property type="entry name" value="PEPTIDYLPROLYL ISOMERASE"/>
    <property type="match status" value="1"/>
</dbReference>
<dbReference type="InterPro" id="IPR000297">
    <property type="entry name" value="PPIase_PpiC"/>
</dbReference>
<dbReference type="InterPro" id="IPR027304">
    <property type="entry name" value="Trigger_fact/SurA_dom_sf"/>
</dbReference>
<feature type="domain" description="PpiC" evidence="5">
    <location>
        <begin position="127"/>
        <end position="225"/>
    </location>
</feature>
<keyword evidence="6" id="KW-0413">Isomerase</keyword>
<protein>
    <recommendedName>
        <fullName evidence="3">peptidylprolyl isomerase</fullName>
        <ecNumber evidence="3">5.2.1.8</ecNumber>
    </recommendedName>
</protein>
<evidence type="ECO:0000256" key="1">
    <source>
        <dbReference type="ARBA" id="ARBA00000971"/>
    </source>
</evidence>
<dbReference type="SUPFAM" id="SSF109998">
    <property type="entry name" value="Triger factor/SurA peptide-binding domain-like"/>
    <property type="match status" value="1"/>
</dbReference>
<keyword evidence="7" id="KW-1185">Reference proteome</keyword>
<keyword evidence="4" id="KW-0697">Rotamase</keyword>
<dbReference type="InterPro" id="IPR050245">
    <property type="entry name" value="PrsA_foldase"/>
</dbReference>
<dbReference type="Gene3D" id="1.10.8.1040">
    <property type="match status" value="1"/>
</dbReference>
<evidence type="ECO:0000313" key="6">
    <source>
        <dbReference type="EMBL" id="QJD94201.1"/>
    </source>
</evidence>
<reference evidence="6 7" key="1">
    <citation type="submission" date="2020-04" db="EMBL/GenBank/DDBJ databases">
        <title>Genome sequencing of novel species.</title>
        <authorList>
            <person name="Heo J."/>
            <person name="Kim S.-J."/>
            <person name="Kim J.-S."/>
            <person name="Hong S.-B."/>
            <person name="Kwon S.-W."/>
        </authorList>
    </citation>
    <scope>NUCLEOTIDE SEQUENCE [LARGE SCALE GENOMIC DNA]</scope>
    <source>
        <strain evidence="6 7">AF9R3</strain>
    </source>
</reference>
<dbReference type="PANTHER" id="PTHR47245:SF2">
    <property type="entry name" value="PEPTIDYL-PROLYL CIS-TRANS ISOMERASE HP_0175-RELATED"/>
    <property type="match status" value="1"/>
</dbReference>
<dbReference type="Pfam" id="PF13145">
    <property type="entry name" value="Rotamase_2"/>
    <property type="match status" value="1"/>
</dbReference>
<dbReference type="GO" id="GO:0003755">
    <property type="term" value="F:peptidyl-prolyl cis-trans isomerase activity"/>
    <property type="evidence" value="ECO:0007669"/>
    <property type="project" value="UniProtKB-EC"/>
</dbReference>
<comment type="similarity">
    <text evidence="2">Belongs to the PpiC/parvulin rotamase family.</text>
</comment>
<proteinExistence type="inferred from homology"/>
<accession>A0ABX6MJ58</accession>